<dbReference type="CDD" id="cd03136">
    <property type="entry name" value="GATase1_AraC_ArgR_like"/>
    <property type="match status" value="1"/>
</dbReference>
<dbReference type="InterPro" id="IPR009057">
    <property type="entry name" value="Homeodomain-like_sf"/>
</dbReference>
<evidence type="ECO:0000256" key="2">
    <source>
        <dbReference type="ARBA" id="ARBA00023125"/>
    </source>
</evidence>
<dbReference type="AlphaFoldDB" id="A0A7X4VZR4"/>
<organism evidence="5 6">
    <name type="scientific">Halomonas icarae</name>
    <dbReference type="NCBI Taxonomy" id="2691040"/>
    <lineage>
        <taxon>Bacteria</taxon>
        <taxon>Pseudomonadati</taxon>
        <taxon>Pseudomonadota</taxon>
        <taxon>Gammaproteobacteria</taxon>
        <taxon>Oceanospirillales</taxon>
        <taxon>Halomonadaceae</taxon>
        <taxon>Halomonas</taxon>
    </lineage>
</organism>
<sequence length="323" mass="35934">MRLEYTGPLPEQVGFLLLPQFSMMAFFAAVEPLRIANRISGRPLFDWTLISVDGEPVTASNDMTLLVDCAIDEVHHLPSLAVCSGFEPEAYLGRPLMAWLHRLDQAGGALGGLDTGCFLLAAAGLLKGERVTLHWESLPVFRERFPAIPTSDELFELGERRFSCAGGAAAMDMALAVIARRHGTRLAIDVSEQLIHERLRSRGDQQRMTLARRLGTHNRRLVEAVALMERHLEAPLSVADIAHRCGVSLRQLQRLFERHLATTPRSWYLGLRLERAQHLLVETDMDVLAIGLACGFSSASSFSRAFSERYGHSPREARRQGSQ</sequence>
<dbReference type="PANTHER" id="PTHR43130:SF3">
    <property type="entry name" value="HTH-TYPE TRANSCRIPTIONAL REGULATOR RV1931C"/>
    <property type="match status" value="1"/>
</dbReference>
<dbReference type="InterPro" id="IPR018062">
    <property type="entry name" value="HTH_AraC-typ_CS"/>
</dbReference>
<dbReference type="InterPro" id="IPR020449">
    <property type="entry name" value="Tscrpt_reg_AraC-type_HTH"/>
</dbReference>
<dbReference type="SUPFAM" id="SSF52317">
    <property type="entry name" value="Class I glutamine amidotransferase-like"/>
    <property type="match status" value="1"/>
</dbReference>
<gene>
    <name evidence="5" type="ORF">GRB80_06130</name>
</gene>
<dbReference type="Pfam" id="PF12833">
    <property type="entry name" value="HTH_18"/>
    <property type="match status" value="1"/>
</dbReference>
<dbReference type="InterPro" id="IPR029062">
    <property type="entry name" value="Class_I_gatase-like"/>
</dbReference>
<reference evidence="5 6" key="1">
    <citation type="submission" date="2019-12" db="EMBL/GenBank/DDBJ databases">
        <title>Draft genome sequencing of Halomonas icarensis D1-1.</title>
        <authorList>
            <person name="Pandiyan K."/>
            <person name="Kushwaha P."/>
            <person name="Gowdham M."/>
            <person name="Chakdar H."/>
            <person name="Singh A."/>
            <person name="Kumar M."/>
            <person name="Saxena A.K."/>
        </authorList>
    </citation>
    <scope>NUCLEOTIDE SEQUENCE [LARGE SCALE GENOMIC DNA]</scope>
    <source>
        <strain evidence="5 6">D1-1</strain>
    </source>
</reference>
<evidence type="ECO:0000313" key="6">
    <source>
        <dbReference type="Proteomes" id="UP000448235"/>
    </source>
</evidence>
<dbReference type="GO" id="GO:0003700">
    <property type="term" value="F:DNA-binding transcription factor activity"/>
    <property type="evidence" value="ECO:0007669"/>
    <property type="project" value="InterPro"/>
</dbReference>
<dbReference type="SMART" id="SM00342">
    <property type="entry name" value="HTH_ARAC"/>
    <property type="match status" value="1"/>
</dbReference>
<dbReference type="PROSITE" id="PS00041">
    <property type="entry name" value="HTH_ARAC_FAMILY_1"/>
    <property type="match status" value="1"/>
</dbReference>
<keyword evidence="6" id="KW-1185">Reference proteome</keyword>
<dbReference type="Pfam" id="PF01965">
    <property type="entry name" value="DJ-1_PfpI"/>
    <property type="match status" value="1"/>
</dbReference>
<dbReference type="Gene3D" id="1.10.10.60">
    <property type="entry name" value="Homeodomain-like"/>
    <property type="match status" value="2"/>
</dbReference>
<feature type="domain" description="HTH araC/xylS-type" evidence="4">
    <location>
        <begin position="222"/>
        <end position="320"/>
    </location>
</feature>
<dbReference type="InterPro" id="IPR018060">
    <property type="entry name" value="HTH_AraC"/>
</dbReference>
<dbReference type="RefSeq" id="WP_161422906.1">
    <property type="nucleotide sequence ID" value="NZ_JARWMY010000012.1"/>
</dbReference>
<dbReference type="Gene3D" id="3.40.50.880">
    <property type="match status" value="1"/>
</dbReference>
<keyword evidence="2" id="KW-0238">DNA-binding</keyword>
<protein>
    <submittedName>
        <fullName evidence="5">Helix-turn-helix domain-containing protein</fullName>
    </submittedName>
</protein>
<dbReference type="Proteomes" id="UP000448235">
    <property type="component" value="Unassembled WGS sequence"/>
</dbReference>
<evidence type="ECO:0000256" key="1">
    <source>
        <dbReference type="ARBA" id="ARBA00023015"/>
    </source>
</evidence>
<evidence type="ECO:0000256" key="3">
    <source>
        <dbReference type="ARBA" id="ARBA00023163"/>
    </source>
</evidence>
<accession>A0A7X4VZR4</accession>
<dbReference type="PROSITE" id="PS01124">
    <property type="entry name" value="HTH_ARAC_FAMILY_2"/>
    <property type="match status" value="1"/>
</dbReference>
<proteinExistence type="predicted"/>
<comment type="caution">
    <text evidence="5">The sequence shown here is derived from an EMBL/GenBank/DDBJ whole genome shotgun (WGS) entry which is preliminary data.</text>
</comment>
<dbReference type="GO" id="GO:0043565">
    <property type="term" value="F:sequence-specific DNA binding"/>
    <property type="evidence" value="ECO:0007669"/>
    <property type="project" value="InterPro"/>
</dbReference>
<keyword evidence="1" id="KW-0805">Transcription regulation</keyword>
<dbReference type="SUPFAM" id="SSF46689">
    <property type="entry name" value="Homeodomain-like"/>
    <property type="match status" value="2"/>
</dbReference>
<dbReference type="InterPro" id="IPR052158">
    <property type="entry name" value="INH-QAR"/>
</dbReference>
<dbReference type="PRINTS" id="PR00032">
    <property type="entry name" value="HTHARAC"/>
</dbReference>
<keyword evidence="3" id="KW-0804">Transcription</keyword>
<name>A0A7X4VZR4_9GAMM</name>
<evidence type="ECO:0000313" key="5">
    <source>
        <dbReference type="EMBL" id="NAW12418.1"/>
    </source>
</evidence>
<evidence type="ECO:0000259" key="4">
    <source>
        <dbReference type="PROSITE" id="PS01124"/>
    </source>
</evidence>
<dbReference type="PANTHER" id="PTHR43130">
    <property type="entry name" value="ARAC-FAMILY TRANSCRIPTIONAL REGULATOR"/>
    <property type="match status" value="1"/>
</dbReference>
<dbReference type="EMBL" id="WUTS01000001">
    <property type="protein sequence ID" value="NAW12418.1"/>
    <property type="molecule type" value="Genomic_DNA"/>
</dbReference>
<dbReference type="InterPro" id="IPR002818">
    <property type="entry name" value="DJ-1/PfpI"/>
</dbReference>